<evidence type="ECO:0000313" key="1">
    <source>
        <dbReference type="EMBL" id="EFO22658.2"/>
    </source>
</evidence>
<dbReference type="RefSeq" id="XP_020302741.1">
    <property type="nucleotide sequence ID" value="XM_020446980.1"/>
</dbReference>
<dbReference type="CTD" id="9943237"/>
<organism evidence="1">
    <name type="scientific">Loa loa</name>
    <name type="common">Eye worm</name>
    <name type="synonym">Filaria loa</name>
    <dbReference type="NCBI Taxonomy" id="7209"/>
    <lineage>
        <taxon>Eukaryota</taxon>
        <taxon>Metazoa</taxon>
        <taxon>Ecdysozoa</taxon>
        <taxon>Nematoda</taxon>
        <taxon>Chromadorea</taxon>
        <taxon>Rhabditida</taxon>
        <taxon>Spirurina</taxon>
        <taxon>Spiruromorpha</taxon>
        <taxon>Filarioidea</taxon>
        <taxon>Onchocercidae</taxon>
        <taxon>Loa</taxon>
    </lineage>
</organism>
<dbReference type="EMBL" id="JH712086">
    <property type="protein sequence ID" value="EFO22658.2"/>
    <property type="molecule type" value="Genomic_DNA"/>
</dbReference>
<dbReference type="OrthoDB" id="5868818at2759"/>
<evidence type="ECO:0008006" key="2">
    <source>
        <dbReference type="Google" id="ProtNLM"/>
    </source>
</evidence>
<dbReference type="OMA" id="VSWSQFV"/>
<dbReference type="GeneID" id="9943237"/>
<proteinExistence type="predicted"/>
<dbReference type="KEGG" id="loa:LOAG_05827"/>
<dbReference type="FunCoup" id="A0A1S0TZ74">
    <property type="interactions" value="132"/>
</dbReference>
<reference evidence="1" key="1">
    <citation type="submission" date="2012-04" db="EMBL/GenBank/DDBJ databases">
        <title>The Genome Sequence of Loa loa.</title>
        <authorList>
            <consortium name="The Broad Institute Genome Sequencing Platform"/>
            <consortium name="Broad Institute Genome Sequencing Center for Infectious Disease"/>
            <person name="Nutman T.B."/>
            <person name="Fink D.L."/>
            <person name="Russ C."/>
            <person name="Young S."/>
            <person name="Zeng Q."/>
            <person name="Gargeya S."/>
            <person name="Alvarado L."/>
            <person name="Berlin A."/>
            <person name="Chapman S.B."/>
            <person name="Chen Z."/>
            <person name="Freedman E."/>
            <person name="Gellesch M."/>
            <person name="Goldberg J."/>
            <person name="Griggs A."/>
            <person name="Gujja S."/>
            <person name="Heilman E.R."/>
            <person name="Heiman D."/>
            <person name="Howarth C."/>
            <person name="Mehta T."/>
            <person name="Neiman D."/>
            <person name="Pearson M."/>
            <person name="Roberts A."/>
            <person name="Saif S."/>
            <person name="Shea T."/>
            <person name="Shenoy N."/>
            <person name="Sisk P."/>
            <person name="Stolte C."/>
            <person name="Sykes S."/>
            <person name="White J."/>
            <person name="Yandava C."/>
            <person name="Haas B."/>
            <person name="Henn M.R."/>
            <person name="Nusbaum C."/>
            <person name="Birren B."/>
        </authorList>
    </citation>
    <scope>NUCLEOTIDE SEQUENCE [LARGE SCALE GENOMIC DNA]</scope>
</reference>
<gene>
    <name evidence="1" type="ORF">LOAG_05827</name>
</gene>
<dbReference type="AlphaFoldDB" id="A0A1S0TZ74"/>
<name>A0A1S0TZ74_LOALO</name>
<dbReference type="InParanoid" id="A0A1S0TZ74"/>
<accession>A0A1S0TZ74</accession>
<sequence length="476" mass="52882">MQYEIILFLAIIAYDRSYVQASINAATFGHHFIVLFPNNNQNGSEKPMISVTLMNPNSKEVSIEMKYAESTDNHSIDIRIITVIVQAMNFMEVHFNQSSINNCKNDSFVRLVECSDSRIYITSSQLPISVLLNWYLINAGDSFIVLPSSMATNKYAFAAPAPADDGMTTVYFLPLSDGMTINVVGEIDEVPFNRSFSPKHTNGNLLALQATTHLALVASATSPFTVIVAVAKLIASSDETRTDFGAYMPTPLLDSETIFDPYNVNDYHISMLYTEKFLVTSGDDSLYDSQFTVFNEMESSRICSLTDHYNEVKLEEYSLNAGINSSSIMLQVLRYGGTENELIKGSFLDLIVAWSQFVTGLTTFVVPTDENIVAIIGDTKATSSTMAGHKIPTEIIWNWAPMTFYSQIFYYSTMSLPKGFYVITSDGSYSIFVIGKKNDATYGFVTAYNMQTSKALPEVKTTVQPITTTEMPCKDV</sequence>
<protein>
    <recommendedName>
        <fullName evidence="2">IgGFc-binding protein N-terminal domain-containing protein</fullName>
    </recommendedName>
</protein>